<proteinExistence type="predicted"/>
<evidence type="ECO:0000256" key="10">
    <source>
        <dbReference type="ARBA" id="ARBA00048721"/>
    </source>
</evidence>
<comment type="function">
    <text evidence="1">Catalyzes the reversible adenylation of nicotinate mononucleotide (NaMN) to nicotinic acid adenine dinucleotide (NaAD).</text>
</comment>
<feature type="domain" description="Cytidyltransferase-like" evidence="11">
    <location>
        <begin position="6"/>
        <end position="173"/>
    </location>
</feature>
<evidence type="ECO:0000256" key="3">
    <source>
        <dbReference type="ARBA" id="ARBA00012389"/>
    </source>
</evidence>
<evidence type="ECO:0000313" key="12">
    <source>
        <dbReference type="EMBL" id="USR89636.1"/>
    </source>
</evidence>
<keyword evidence="13" id="KW-1185">Reference proteome</keyword>
<organism evidence="12 13">
    <name type="scientific">Phormidium yuhuli AB48</name>
    <dbReference type="NCBI Taxonomy" id="2940671"/>
    <lineage>
        <taxon>Bacteria</taxon>
        <taxon>Bacillati</taxon>
        <taxon>Cyanobacteriota</taxon>
        <taxon>Cyanophyceae</taxon>
        <taxon>Oscillatoriophycideae</taxon>
        <taxon>Oscillatoriales</taxon>
        <taxon>Oscillatoriaceae</taxon>
        <taxon>Phormidium</taxon>
        <taxon>Phormidium yuhuli</taxon>
    </lineage>
</organism>
<dbReference type="EC" id="2.7.7.18" evidence="3"/>
<evidence type="ECO:0000256" key="5">
    <source>
        <dbReference type="ARBA" id="ARBA00022679"/>
    </source>
</evidence>
<evidence type="ECO:0000256" key="1">
    <source>
        <dbReference type="ARBA" id="ARBA00002324"/>
    </source>
</evidence>
<evidence type="ECO:0000256" key="8">
    <source>
        <dbReference type="ARBA" id="ARBA00022840"/>
    </source>
</evidence>
<protein>
    <recommendedName>
        <fullName evidence="3">nicotinate-nucleotide adenylyltransferase</fullName>
        <ecNumber evidence="3">2.7.7.18</ecNumber>
    </recommendedName>
</protein>
<gene>
    <name evidence="12" type="ORF">NEA10_12175</name>
</gene>
<dbReference type="Proteomes" id="UP001056708">
    <property type="component" value="Chromosome"/>
</dbReference>
<dbReference type="InterPro" id="IPR014729">
    <property type="entry name" value="Rossmann-like_a/b/a_fold"/>
</dbReference>
<name>A0ABY5AMQ2_9CYAN</name>
<dbReference type="Pfam" id="PF01467">
    <property type="entry name" value="CTP_transf_like"/>
    <property type="match status" value="1"/>
</dbReference>
<keyword evidence="8" id="KW-0067">ATP-binding</keyword>
<evidence type="ECO:0000256" key="9">
    <source>
        <dbReference type="ARBA" id="ARBA00023027"/>
    </source>
</evidence>
<dbReference type="InterPro" id="IPR005248">
    <property type="entry name" value="NadD/NMNAT"/>
</dbReference>
<evidence type="ECO:0000256" key="2">
    <source>
        <dbReference type="ARBA" id="ARBA00005019"/>
    </source>
</evidence>
<dbReference type="PANTHER" id="PTHR39321">
    <property type="entry name" value="NICOTINATE-NUCLEOTIDE ADENYLYLTRANSFERASE-RELATED"/>
    <property type="match status" value="1"/>
</dbReference>
<comment type="catalytic activity">
    <reaction evidence="10">
        <text>nicotinate beta-D-ribonucleotide + ATP + H(+) = deamido-NAD(+) + diphosphate</text>
        <dbReference type="Rhea" id="RHEA:22860"/>
        <dbReference type="ChEBI" id="CHEBI:15378"/>
        <dbReference type="ChEBI" id="CHEBI:30616"/>
        <dbReference type="ChEBI" id="CHEBI:33019"/>
        <dbReference type="ChEBI" id="CHEBI:57502"/>
        <dbReference type="ChEBI" id="CHEBI:58437"/>
        <dbReference type="EC" id="2.7.7.18"/>
    </reaction>
</comment>
<keyword evidence="5 12" id="KW-0808">Transferase</keyword>
<evidence type="ECO:0000259" key="11">
    <source>
        <dbReference type="Pfam" id="PF01467"/>
    </source>
</evidence>
<evidence type="ECO:0000256" key="7">
    <source>
        <dbReference type="ARBA" id="ARBA00022741"/>
    </source>
</evidence>
<evidence type="ECO:0000313" key="13">
    <source>
        <dbReference type="Proteomes" id="UP001056708"/>
    </source>
</evidence>
<comment type="pathway">
    <text evidence="2">Cofactor biosynthesis; NAD(+) biosynthesis; deamido-NAD(+) from nicotinate D-ribonucleotide: step 1/1.</text>
</comment>
<evidence type="ECO:0000256" key="6">
    <source>
        <dbReference type="ARBA" id="ARBA00022695"/>
    </source>
</evidence>
<evidence type="ECO:0000256" key="4">
    <source>
        <dbReference type="ARBA" id="ARBA00022642"/>
    </source>
</evidence>
<keyword evidence="6 12" id="KW-0548">Nucleotidyltransferase</keyword>
<dbReference type="PANTHER" id="PTHR39321:SF3">
    <property type="entry name" value="PHOSPHOPANTETHEINE ADENYLYLTRANSFERASE"/>
    <property type="match status" value="1"/>
</dbReference>
<reference evidence="12" key="1">
    <citation type="submission" date="2022-06" db="EMBL/GenBank/DDBJ databases">
        <title>Genome sequence of Phormidium yuhuli AB48 isolated from an industrial photobioreactor environment.</title>
        <authorList>
            <person name="Qiu Y."/>
            <person name="Noonan A.J.C."/>
            <person name="Dofher K."/>
            <person name="Koch M."/>
            <person name="Kieft B."/>
            <person name="Lin X."/>
            <person name="Ziels R.M."/>
            <person name="Hallam S.J."/>
        </authorList>
    </citation>
    <scope>NUCLEOTIDE SEQUENCE</scope>
    <source>
        <strain evidence="12">AB48</strain>
    </source>
</reference>
<sequence length="195" mass="22061">MTQIALFGTSADPPSIAHREILRWLCDRYDWVAVWASDNPMKPQQTPLQHRSAMLKRMVEELRQTHLNAETPLCENIAVEEALSSPRTLVTVEKARQIWQNAHLTLVVGSDLLTQLPRWYQVDALLKQVQLLVIPRPGCPISSAKIEELENLGGHITVADMNAPDVSSTRYRNTQDSQAIPPSVEAYIQQEQLYV</sequence>
<keyword evidence="7" id="KW-0547">Nucleotide-binding</keyword>
<dbReference type="RefSeq" id="WP_252660530.1">
    <property type="nucleotide sequence ID" value="NZ_CP098611.1"/>
</dbReference>
<dbReference type="CDD" id="cd02165">
    <property type="entry name" value="NMNAT"/>
    <property type="match status" value="1"/>
</dbReference>
<keyword evidence="9" id="KW-0520">NAD</keyword>
<dbReference type="Gene3D" id="3.40.50.620">
    <property type="entry name" value="HUPs"/>
    <property type="match status" value="1"/>
</dbReference>
<dbReference type="InterPro" id="IPR004821">
    <property type="entry name" value="Cyt_trans-like"/>
</dbReference>
<dbReference type="NCBIfam" id="NF000842">
    <property type="entry name" value="PRK00071.2-1"/>
    <property type="match status" value="1"/>
</dbReference>
<dbReference type="GO" id="GO:0004515">
    <property type="term" value="F:nicotinate-nucleotide adenylyltransferase activity"/>
    <property type="evidence" value="ECO:0007669"/>
    <property type="project" value="UniProtKB-EC"/>
</dbReference>
<dbReference type="EMBL" id="CP098611">
    <property type="protein sequence ID" value="USR89636.1"/>
    <property type="molecule type" value="Genomic_DNA"/>
</dbReference>
<accession>A0ABY5AMQ2</accession>
<keyword evidence="4" id="KW-0662">Pyridine nucleotide biosynthesis</keyword>
<dbReference type="SUPFAM" id="SSF52374">
    <property type="entry name" value="Nucleotidylyl transferase"/>
    <property type="match status" value="1"/>
</dbReference>